<feature type="compositionally biased region" description="Acidic residues" evidence="1">
    <location>
        <begin position="1"/>
        <end position="14"/>
    </location>
</feature>
<dbReference type="GO" id="GO:0046983">
    <property type="term" value="F:protein dimerization activity"/>
    <property type="evidence" value="ECO:0007669"/>
    <property type="project" value="InterPro"/>
</dbReference>
<name>A0A2U1NGC0_ARTAN</name>
<feature type="domain" description="DUF659" evidence="2">
    <location>
        <begin position="108"/>
        <end position="260"/>
    </location>
</feature>
<dbReference type="InterPro" id="IPR012337">
    <property type="entry name" value="RNaseH-like_sf"/>
</dbReference>
<dbReference type="Pfam" id="PF05699">
    <property type="entry name" value="Dimer_Tnp_hAT"/>
    <property type="match status" value="1"/>
</dbReference>
<dbReference type="Proteomes" id="UP000245207">
    <property type="component" value="Unassembled WGS sequence"/>
</dbReference>
<reference evidence="4 5" key="1">
    <citation type="journal article" date="2018" name="Mol. Plant">
        <title>The genome of Artemisia annua provides insight into the evolution of Asteraceae family and artemisinin biosynthesis.</title>
        <authorList>
            <person name="Shen Q."/>
            <person name="Zhang L."/>
            <person name="Liao Z."/>
            <person name="Wang S."/>
            <person name="Yan T."/>
            <person name="Shi P."/>
            <person name="Liu M."/>
            <person name="Fu X."/>
            <person name="Pan Q."/>
            <person name="Wang Y."/>
            <person name="Lv Z."/>
            <person name="Lu X."/>
            <person name="Zhang F."/>
            <person name="Jiang W."/>
            <person name="Ma Y."/>
            <person name="Chen M."/>
            <person name="Hao X."/>
            <person name="Li L."/>
            <person name="Tang Y."/>
            <person name="Lv G."/>
            <person name="Zhou Y."/>
            <person name="Sun X."/>
            <person name="Brodelius P.E."/>
            <person name="Rose J.K.C."/>
            <person name="Tang K."/>
        </authorList>
    </citation>
    <scope>NUCLEOTIDE SEQUENCE [LARGE SCALE GENOMIC DNA]</scope>
    <source>
        <strain evidence="5">cv. Huhao1</strain>
        <tissue evidence="4">Leaf</tissue>
    </source>
</reference>
<protein>
    <recommendedName>
        <fullName evidence="6">DUF659 domain-containing protein</fullName>
    </recommendedName>
</protein>
<proteinExistence type="predicted"/>
<evidence type="ECO:0000313" key="5">
    <source>
        <dbReference type="Proteomes" id="UP000245207"/>
    </source>
</evidence>
<comment type="caution">
    <text evidence="4">The sequence shown here is derived from an EMBL/GenBank/DDBJ whole genome shotgun (WGS) entry which is preliminary data.</text>
</comment>
<dbReference type="SUPFAM" id="SSF53098">
    <property type="entry name" value="Ribonuclease H-like"/>
    <property type="match status" value="1"/>
</dbReference>
<dbReference type="AlphaFoldDB" id="A0A2U1NGC0"/>
<evidence type="ECO:0000313" key="4">
    <source>
        <dbReference type="EMBL" id="PWA72572.1"/>
    </source>
</evidence>
<evidence type="ECO:0000259" key="2">
    <source>
        <dbReference type="Pfam" id="PF04937"/>
    </source>
</evidence>
<dbReference type="InterPro" id="IPR007021">
    <property type="entry name" value="DUF659"/>
</dbReference>
<evidence type="ECO:0008006" key="6">
    <source>
        <dbReference type="Google" id="ProtNLM"/>
    </source>
</evidence>
<accession>A0A2U1NGC0</accession>
<organism evidence="4 5">
    <name type="scientific">Artemisia annua</name>
    <name type="common">Sweet wormwood</name>
    <dbReference type="NCBI Taxonomy" id="35608"/>
    <lineage>
        <taxon>Eukaryota</taxon>
        <taxon>Viridiplantae</taxon>
        <taxon>Streptophyta</taxon>
        <taxon>Embryophyta</taxon>
        <taxon>Tracheophyta</taxon>
        <taxon>Spermatophyta</taxon>
        <taxon>Magnoliopsida</taxon>
        <taxon>eudicotyledons</taxon>
        <taxon>Gunneridae</taxon>
        <taxon>Pentapetalae</taxon>
        <taxon>asterids</taxon>
        <taxon>campanulids</taxon>
        <taxon>Asterales</taxon>
        <taxon>Asteraceae</taxon>
        <taxon>Asteroideae</taxon>
        <taxon>Anthemideae</taxon>
        <taxon>Artemisiinae</taxon>
        <taxon>Artemisia</taxon>
    </lineage>
</organism>
<feature type="region of interest" description="Disordered" evidence="1">
    <location>
        <begin position="1"/>
        <end position="57"/>
    </location>
</feature>
<evidence type="ECO:0000256" key="1">
    <source>
        <dbReference type="SAM" id="MobiDB-lite"/>
    </source>
</evidence>
<evidence type="ECO:0000259" key="3">
    <source>
        <dbReference type="Pfam" id="PF05699"/>
    </source>
</evidence>
<dbReference type="InterPro" id="IPR008906">
    <property type="entry name" value="HATC_C_dom"/>
</dbReference>
<keyword evidence="5" id="KW-1185">Reference proteome</keyword>
<dbReference type="EMBL" id="PKPP01002877">
    <property type="protein sequence ID" value="PWA72572.1"/>
    <property type="molecule type" value="Genomic_DNA"/>
</dbReference>
<dbReference type="STRING" id="35608.A0A2U1NGC0"/>
<dbReference type="Pfam" id="PF04937">
    <property type="entry name" value="DUF659"/>
    <property type="match status" value="1"/>
</dbReference>
<feature type="domain" description="HAT C-terminal dimerisation" evidence="3">
    <location>
        <begin position="391"/>
        <end position="444"/>
    </location>
</feature>
<gene>
    <name evidence="4" type="ORF">CTI12_AA269330</name>
</gene>
<dbReference type="OrthoDB" id="2442898at2759"/>
<sequence>MIDLSEDEDEDVDNEVQVKRKESKKRKSVGTSNVRGPLDSILKSDHQKTNQSTLDKNNPIKQKLNMVAWKKFATWAYAVGLPFNAVRDESFQDMINAIGDYGKCMPAPSYHNLRVTLLKDALEDTKKFVDSFRPQWKKYRCSIMSDFWTDGKGRSLINFLVNCPTGTVFLKSIDALEHVKDANLIVNMINEVIEDVGEENIVHFITNNGSNFKSAGRIIKEQHPKLFWTPCAAHCVNLMIGDIGEKILKIKSALSDARAVVFITNNGSNFKSAGRIIKEQHPKLFWTPCAAHSCQVLAPLVDVVRLVDTEERSCMGYIYDAMSRAKEQITKNLKAGCFLNPAVFYRENSNLDNNSELKTSLYDAIDKFVPDPEENDTVRADLNMYIDAWGQFGSDSAKRTRTKFAPYKWWRSYGIDTPLLQRFAITVLSQTCSVSPCERNWSAFDNLRDGLLWSDVRETMGGNENIGPSIRSKRERYRDDDDEINIEEEDLGLCGNLDEELNALDDVDSDAEPVDCN</sequence>
<dbReference type="PANTHER" id="PTHR32166">
    <property type="entry name" value="OSJNBA0013A04.12 PROTEIN"/>
    <property type="match status" value="1"/>
</dbReference>
<dbReference type="PANTHER" id="PTHR32166:SF74">
    <property type="entry name" value="OS05G0256350 PROTEIN"/>
    <property type="match status" value="1"/>
</dbReference>